<dbReference type="RefSeq" id="WP_404672288.1">
    <property type="nucleotide sequence ID" value="NZ_JBJDPD010000020.1"/>
</dbReference>
<feature type="signal peptide" evidence="1">
    <location>
        <begin position="1"/>
        <end position="22"/>
    </location>
</feature>
<dbReference type="PROSITE" id="PS51257">
    <property type="entry name" value="PROKAR_LIPOPROTEIN"/>
    <property type="match status" value="1"/>
</dbReference>
<sequence length="130" mass="13612">MIKTLLAVAAIVTLSACSTKPAVNPTNVTSSLYSTPNTGTVPVTITRDGGIIGSACGINVRVDDNQVAKLRASQSISLFIPTGRHILSIQTGNMCGGVRDAIDVTLKQDEPKKYRIGSDMGSNVQLLPTL</sequence>
<dbReference type="EMBL" id="JBJDPD010000020">
    <property type="protein sequence ID" value="MFK4001706.1"/>
    <property type="molecule type" value="Genomic_DNA"/>
</dbReference>
<protein>
    <recommendedName>
        <fullName evidence="4">Lipoprotein</fullName>
    </recommendedName>
</protein>
<proteinExistence type="predicted"/>
<dbReference type="Proteomes" id="UP001620234">
    <property type="component" value="Unassembled WGS sequence"/>
</dbReference>
<feature type="chain" id="PRO_5046009845" description="Lipoprotein" evidence="1">
    <location>
        <begin position="23"/>
        <end position="130"/>
    </location>
</feature>
<keyword evidence="3" id="KW-1185">Reference proteome</keyword>
<evidence type="ECO:0000313" key="2">
    <source>
        <dbReference type="EMBL" id="MFK4001706.1"/>
    </source>
</evidence>
<evidence type="ECO:0000313" key="3">
    <source>
        <dbReference type="Proteomes" id="UP001620234"/>
    </source>
</evidence>
<name>A0ABW8L9W2_9GAMM</name>
<comment type="caution">
    <text evidence="2">The sequence shown here is derived from an EMBL/GenBank/DDBJ whole genome shotgun (WGS) entry which is preliminary data.</text>
</comment>
<evidence type="ECO:0008006" key="4">
    <source>
        <dbReference type="Google" id="ProtNLM"/>
    </source>
</evidence>
<organism evidence="2 3">
    <name type="scientific">Psychrobacter namhaensis</name>
    <dbReference type="NCBI Taxonomy" id="292734"/>
    <lineage>
        <taxon>Bacteria</taxon>
        <taxon>Pseudomonadati</taxon>
        <taxon>Pseudomonadota</taxon>
        <taxon>Gammaproteobacteria</taxon>
        <taxon>Moraxellales</taxon>
        <taxon>Moraxellaceae</taxon>
        <taxon>Psychrobacter</taxon>
    </lineage>
</organism>
<keyword evidence="1" id="KW-0732">Signal</keyword>
<reference evidence="2 3" key="1">
    <citation type="submission" date="2024-11" db="EMBL/GenBank/DDBJ databases">
        <title>The Natural Products Discovery Center: Release of the First 8490 Sequenced Strains for Exploring Actinobacteria Biosynthetic Diversity.</title>
        <authorList>
            <person name="Kalkreuter E."/>
            <person name="Kautsar S.A."/>
            <person name="Yang D."/>
            <person name="Bader C.D."/>
            <person name="Teijaro C.N."/>
            <person name="Fluegel L."/>
            <person name="Davis C.M."/>
            <person name="Simpson J.R."/>
            <person name="Lauterbach L."/>
            <person name="Steele A.D."/>
            <person name="Gui C."/>
            <person name="Meng S."/>
            <person name="Li G."/>
            <person name="Viehrig K."/>
            <person name="Ye F."/>
            <person name="Su P."/>
            <person name="Kiefer A.F."/>
            <person name="Nichols A."/>
            <person name="Cepeda A.J."/>
            <person name="Yan W."/>
            <person name="Fan B."/>
            <person name="Jiang Y."/>
            <person name="Adhikari A."/>
            <person name="Zheng C.-J."/>
            <person name="Schuster L."/>
            <person name="Cowan T.M."/>
            <person name="Smanski M.J."/>
            <person name="Chevrette M.G."/>
            <person name="De Carvalho L.P.S."/>
            <person name="Shen B."/>
        </authorList>
    </citation>
    <scope>NUCLEOTIDE SEQUENCE [LARGE SCALE GENOMIC DNA]</scope>
    <source>
        <strain evidence="2 3">NPDC077433</strain>
    </source>
</reference>
<accession>A0ABW8L9W2</accession>
<gene>
    <name evidence="2" type="ORF">ACI2I3_10200</name>
</gene>
<evidence type="ECO:0000256" key="1">
    <source>
        <dbReference type="SAM" id="SignalP"/>
    </source>
</evidence>